<evidence type="ECO:0000313" key="2">
    <source>
        <dbReference type="EMBL" id="PAY24257.1"/>
    </source>
</evidence>
<evidence type="ECO:0000256" key="1">
    <source>
        <dbReference type="SAM" id="Phobius"/>
    </source>
</evidence>
<reference evidence="3" key="1">
    <citation type="submission" date="2017-09" db="EMBL/GenBank/DDBJ databases">
        <authorList>
            <person name="Zhang Y."/>
            <person name="Huang X."/>
            <person name="Liu J."/>
            <person name="Lu L."/>
            <person name="Peng K."/>
        </authorList>
    </citation>
    <scope>NUCLEOTIDE SEQUENCE [LARGE SCALE GENOMIC DNA]</scope>
    <source>
        <strain evidence="3">S-XJ-1</strain>
    </source>
</reference>
<dbReference type="RefSeq" id="WP_095717478.1">
    <property type="nucleotide sequence ID" value="NZ_NTGA01000007.1"/>
</dbReference>
<protein>
    <recommendedName>
        <fullName evidence="4">Transmembrane protein</fullName>
    </recommendedName>
</protein>
<name>A0A2A2WSU0_9ACTN</name>
<organism evidence="2 3">
    <name type="scientific">Dietzia natronolimnaea</name>
    <dbReference type="NCBI Taxonomy" id="161920"/>
    <lineage>
        <taxon>Bacteria</taxon>
        <taxon>Bacillati</taxon>
        <taxon>Actinomycetota</taxon>
        <taxon>Actinomycetes</taxon>
        <taxon>Mycobacteriales</taxon>
        <taxon>Dietziaceae</taxon>
        <taxon>Dietzia</taxon>
    </lineage>
</organism>
<proteinExistence type="predicted"/>
<comment type="caution">
    <text evidence="2">The sequence shown here is derived from an EMBL/GenBank/DDBJ whole genome shotgun (WGS) entry which is preliminary data.</text>
</comment>
<dbReference type="Proteomes" id="UP000218810">
    <property type="component" value="Unassembled WGS sequence"/>
</dbReference>
<keyword evidence="3" id="KW-1185">Reference proteome</keyword>
<sequence length="80" mass="8759">MTARRHAAIAVLAATLAVVLWWLSRDLVAVRPPVVDPPVEGVIMRTYTEPWLLLTATLSAGVSMVSMTLAVLGRGHRNRR</sequence>
<feature type="transmembrane region" description="Helical" evidence="1">
    <location>
        <begin position="7"/>
        <end position="24"/>
    </location>
</feature>
<keyword evidence="1" id="KW-1133">Transmembrane helix</keyword>
<evidence type="ECO:0008006" key="4">
    <source>
        <dbReference type="Google" id="ProtNLM"/>
    </source>
</evidence>
<dbReference type="EMBL" id="NTGA01000007">
    <property type="protein sequence ID" value="PAY24257.1"/>
    <property type="molecule type" value="Genomic_DNA"/>
</dbReference>
<keyword evidence="1" id="KW-0812">Transmembrane</keyword>
<dbReference type="AlphaFoldDB" id="A0A2A2WSU0"/>
<evidence type="ECO:0000313" key="3">
    <source>
        <dbReference type="Proteomes" id="UP000218810"/>
    </source>
</evidence>
<keyword evidence="1" id="KW-0472">Membrane</keyword>
<gene>
    <name evidence="2" type="ORF">CEY15_04515</name>
</gene>
<accession>A0A2A2WSU0</accession>
<feature type="transmembrane region" description="Helical" evidence="1">
    <location>
        <begin position="51"/>
        <end position="72"/>
    </location>
</feature>